<keyword evidence="2" id="KW-0808">Transferase</keyword>
<dbReference type="AlphaFoldDB" id="A0A8J2ZWS1"/>
<keyword evidence="3" id="KW-1185">Reference proteome</keyword>
<protein>
    <submittedName>
        <fullName evidence="2">Glycosyl transferase</fullName>
    </submittedName>
</protein>
<evidence type="ECO:0000259" key="1">
    <source>
        <dbReference type="Pfam" id="PF00534"/>
    </source>
</evidence>
<dbReference type="RefSeq" id="WP_188497241.1">
    <property type="nucleotide sequence ID" value="NZ_BMFV01000013.1"/>
</dbReference>
<dbReference type="Proteomes" id="UP000656813">
    <property type="component" value="Unassembled WGS sequence"/>
</dbReference>
<feature type="domain" description="Glycosyl transferase family 1" evidence="1">
    <location>
        <begin position="220"/>
        <end position="369"/>
    </location>
</feature>
<evidence type="ECO:0000313" key="3">
    <source>
        <dbReference type="Proteomes" id="UP000656813"/>
    </source>
</evidence>
<reference evidence="2" key="1">
    <citation type="journal article" date="2014" name="Int. J. Syst. Evol. Microbiol.">
        <title>Complete genome sequence of Corynebacterium casei LMG S-19264T (=DSM 44701T), isolated from a smear-ripened cheese.</title>
        <authorList>
            <consortium name="US DOE Joint Genome Institute (JGI-PGF)"/>
            <person name="Walter F."/>
            <person name="Albersmeier A."/>
            <person name="Kalinowski J."/>
            <person name="Ruckert C."/>
        </authorList>
    </citation>
    <scope>NUCLEOTIDE SEQUENCE</scope>
    <source>
        <strain evidence="2">CGMCC 1.12777</strain>
    </source>
</reference>
<proteinExistence type="predicted"/>
<dbReference type="Pfam" id="PF00534">
    <property type="entry name" value="Glycos_transf_1"/>
    <property type="match status" value="1"/>
</dbReference>
<accession>A0A8J2ZWS1</accession>
<dbReference type="EMBL" id="BMFV01000013">
    <property type="protein sequence ID" value="GGH81635.1"/>
    <property type="molecule type" value="Genomic_DNA"/>
</dbReference>
<dbReference type="Gene3D" id="3.40.50.2000">
    <property type="entry name" value="Glycogen Phosphorylase B"/>
    <property type="match status" value="2"/>
</dbReference>
<evidence type="ECO:0000313" key="2">
    <source>
        <dbReference type="EMBL" id="GGH81635.1"/>
    </source>
</evidence>
<dbReference type="SUPFAM" id="SSF53756">
    <property type="entry name" value="UDP-Glycosyltransferase/glycogen phosphorylase"/>
    <property type="match status" value="1"/>
</dbReference>
<sequence>MKKIAIVTWKMVLGGTEKSLISLLEAIPKDKYLIDLLIMDEGGELNDQIPKQINVEYLHKSETSAKHQVAHFVSHGKLLKAIKVGWFSVMSIRSKSKFKWEENHSKVLQKIDKFYDMAIAYHVPTSLSVMYVINNIDAKYKVAWIHNDVEYEKDIKLYKKYYLKYNKIFCVSKQSKENFIKMFPELRERTSVFYNILDAIKIYNLAEEEKGFDDSFNGIRILTVGRMDSAKGYDIIPLILHRLLSDGLHVKWYCVGDGDYRETVEGLIKKYNLEKNMILLGLKKNPYPYFRECDIYVQPSRNEGFCNTLSEAKVFSKPIISTDFVGAREQIKEGKTGLIVKFDEDELFLAIKKLYLNKNLCRTLSRNLKADNLLNKTEVTKLLSIIA</sequence>
<dbReference type="PANTHER" id="PTHR12526">
    <property type="entry name" value="GLYCOSYLTRANSFERASE"/>
    <property type="match status" value="1"/>
</dbReference>
<gene>
    <name evidence="2" type="ORF">GCM10007096_19820</name>
</gene>
<organism evidence="2 3">
    <name type="scientific">Pullulanibacillus pueri</name>
    <dbReference type="NCBI Taxonomy" id="1437324"/>
    <lineage>
        <taxon>Bacteria</taxon>
        <taxon>Bacillati</taxon>
        <taxon>Bacillota</taxon>
        <taxon>Bacilli</taxon>
        <taxon>Bacillales</taxon>
        <taxon>Sporolactobacillaceae</taxon>
        <taxon>Pullulanibacillus</taxon>
    </lineage>
</organism>
<dbReference type="CDD" id="cd03811">
    <property type="entry name" value="GT4_GT28_WabH-like"/>
    <property type="match status" value="1"/>
</dbReference>
<dbReference type="GO" id="GO:0016757">
    <property type="term" value="F:glycosyltransferase activity"/>
    <property type="evidence" value="ECO:0007669"/>
    <property type="project" value="InterPro"/>
</dbReference>
<comment type="caution">
    <text evidence="2">The sequence shown here is derived from an EMBL/GenBank/DDBJ whole genome shotgun (WGS) entry which is preliminary data.</text>
</comment>
<reference evidence="2" key="2">
    <citation type="submission" date="2020-09" db="EMBL/GenBank/DDBJ databases">
        <authorList>
            <person name="Sun Q."/>
            <person name="Zhou Y."/>
        </authorList>
    </citation>
    <scope>NUCLEOTIDE SEQUENCE</scope>
    <source>
        <strain evidence="2">CGMCC 1.12777</strain>
    </source>
</reference>
<dbReference type="InterPro" id="IPR001296">
    <property type="entry name" value="Glyco_trans_1"/>
</dbReference>
<dbReference type="PANTHER" id="PTHR12526:SF630">
    <property type="entry name" value="GLYCOSYLTRANSFERASE"/>
    <property type="match status" value="1"/>
</dbReference>
<name>A0A8J2ZWS1_9BACL</name>